<feature type="transmembrane region" description="Helical" evidence="10">
    <location>
        <begin position="95"/>
        <end position="114"/>
    </location>
</feature>
<dbReference type="SMART" id="SM00387">
    <property type="entry name" value="HATPase_c"/>
    <property type="match status" value="1"/>
</dbReference>
<comment type="catalytic activity">
    <reaction evidence="1">
        <text>ATP + protein L-histidine = ADP + protein N-phospho-L-histidine.</text>
        <dbReference type="EC" id="2.7.13.3"/>
    </reaction>
</comment>
<feature type="domain" description="Histidine kinase" evidence="11">
    <location>
        <begin position="429"/>
        <end position="649"/>
    </location>
</feature>
<dbReference type="Pfam" id="PF16927">
    <property type="entry name" value="HisKA_7TM"/>
    <property type="match status" value="1"/>
</dbReference>
<feature type="coiled-coil region" evidence="9">
    <location>
        <begin position="392"/>
        <end position="422"/>
    </location>
</feature>
<keyword evidence="3" id="KW-0597">Phosphoprotein</keyword>
<feature type="transmembrane region" description="Helical" evidence="10">
    <location>
        <begin position="265"/>
        <end position="282"/>
    </location>
</feature>
<dbReference type="CDD" id="cd00075">
    <property type="entry name" value="HATPase"/>
    <property type="match status" value="1"/>
</dbReference>
<dbReference type="Gene3D" id="3.30.565.10">
    <property type="entry name" value="Histidine kinase-like ATPase, C-terminal domain"/>
    <property type="match status" value="1"/>
</dbReference>
<evidence type="ECO:0000313" key="12">
    <source>
        <dbReference type="EMBL" id="THF83227.1"/>
    </source>
</evidence>
<evidence type="ECO:0000256" key="3">
    <source>
        <dbReference type="ARBA" id="ARBA00022553"/>
    </source>
</evidence>
<keyword evidence="4" id="KW-0808">Transferase</keyword>
<feature type="transmembrane region" description="Helical" evidence="10">
    <location>
        <begin position="126"/>
        <end position="147"/>
    </location>
</feature>
<evidence type="ECO:0000259" key="11">
    <source>
        <dbReference type="PROSITE" id="PS50109"/>
    </source>
</evidence>
<dbReference type="CDD" id="cd00082">
    <property type="entry name" value="HisKA"/>
    <property type="match status" value="1"/>
</dbReference>
<evidence type="ECO:0000256" key="5">
    <source>
        <dbReference type="ARBA" id="ARBA00022741"/>
    </source>
</evidence>
<name>A0A4V3WGC7_9BACL</name>
<evidence type="ECO:0000256" key="9">
    <source>
        <dbReference type="SAM" id="Coils"/>
    </source>
</evidence>
<dbReference type="EMBL" id="SSOB01000005">
    <property type="protein sequence ID" value="THF83227.1"/>
    <property type="molecule type" value="Genomic_DNA"/>
</dbReference>
<dbReference type="Gene3D" id="1.10.287.130">
    <property type="match status" value="1"/>
</dbReference>
<dbReference type="InterPro" id="IPR004358">
    <property type="entry name" value="Sig_transdc_His_kin-like_C"/>
</dbReference>
<dbReference type="SMART" id="SM00388">
    <property type="entry name" value="HisKA"/>
    <property type="match status" value="1"/>
</dbReference>
<dbReference type="PANTHER" id="PTHR43711:SF1">
    <property type="entry name" value="HISTIDINE KINASE 1"/>
    <property type="match status" value="1"/>
</dbReference>
<protein>
    <recommendedName>
        <fullName evidence="2">histidine kinase</fullName>
        <ecNumber evidence="2">2.7.13.3</ecNumber>
    </recommendedName>
</protein>
<dbReference type="PANTHER" id="PTHR43711">
    <property type="entry name" value="TWO-COMPONENT HISTIDINE KINASE"/>
    <property type="match status" value="1"/>
</dbReference>
<dbReference type="InterPro" id="IPR031621">
    <property type="entry name" value="HisKA_7TM"/>
</dbReference>
<sequence>MIVILSLNRRDTARSACSAPAGRVVRSLGIATLLRDWTCLPIVSLLQSGIGYTLEDKGGRPMDTRQWMSILLCVATALMLFVAALSYVKRQHPMARTMIAMMLTASCYALGYSFELLSDDLAGVKLSYQLEYLGIPFVSAFWLLLVFQFTGSAASYRTRIGAMLFLIPAATFVLQLTNDWHHLLYKGFIPNAPGSIPLYNTIKGPWYVVHAVYNYTILLLGILLFLPMYLRAVPIVRKQIGVLIFGAAGPMLFNMAYMVNKEVDFTPFGFALSGLVYAWGIFRFRLLRLTPLAYAKMFDTIRDGAILLDYENQIVSCNGAAIEAYPELPRPNGPSVSADEALRSSPELLARLKEGEFRDARFPLERALGDRVRHYLCSLTHIYDAGPTPIGKMLLLSEVTELKENEERLREKSRQLTQLNAFKDKLFTVMAHDIRDPIALLVSLTELLETDAAETDSTKNEVLPEIKRQVKGTYHLVDNLLDWYRSQNGQIAFRPLPWNLQQVVRQAISLSGTRAGMKSIALTERIDESIAVQADKEMLDLIFRNLLANAIKHTGIGGKVEAGAFVDGSLVTVFIRDNGSGIDEATAKLLRHDEMYFKEPGFASGEEAGEMRFGLVLTREFLRMHGGRLWFESEAGLGTTFYFTLTGSAGGEEAAYRDRMEALTE</sequence>
<organism evidence="12 13">
    <name type="scientific">Cohnella fermenti</name>
    <dbReference type="NCBI Taxonomy" id="2565925"/>
    <lineage>
        <taxon>Bacteria</taxon>
        <taxon>Bacillati</taxon>
        <taxon>Bacillota</taxon>
        <taxon>Bacilli</taxon>
        <taxon>Bacillales</taxon>
        <taxon>Paenibacillaceae</taxon>
        <taxon>Cohnella</taxon>
    </lineage>
</organism>
<keyword evidence="5" id="KW-0547">Nucleotide-binding</keyword>
<feature type="transmembrane region" description="Helical" evidence="10">
    <location>
        <begin position="207"/>
        <end position="228"/>
    </location>
</feature>
<dbReference type="InterPro" id="IPR036097">
    <property type="entry name" value="HisK_dim/P_sf"/>
</dbReference>
<dbReference type="GO" id="GO:0000155">
    <property type="term" value="F:phosphorelay sensor kinase activity"/>
    <property type="evidence" value="ECO:0007669"/>
    <property type="project" value="InterPro"/>
</dbReference>
<keyword evidence="7" id="KW-0067">ATP-binding</keyword>
<evidence type="ECO:0000256" key="7">
    <source>
        <dbReference type="ARBA" id="ARBA00022840"/>
    </source>
</evidence>
<evidence type="ECO:0000256" key="10">
    <source>
        <dbReference type="SAM" id="Phobius"/>
    </source>
</evidence>
<comment type="caution">
    <text evidence="12">The sequence shown here is derived from an EMBL/GenBank/DDBJ whole genome shotgun (WGS) entry which is preliminary data.</text>
</comment>
<keyword evidence="10" id="KW-0812">Transmembrane</keyword>
<feature type="transmembrane region" description="Helical" evidence="10">
    <location>
        <begin position="67"/>
        <end position="88"/>
    </location>
</feature>
<dbReference type="Gene3D" id="3.30.450.20">
    <property type="entry name" value="PAS domain"/>
    <property type="match status" value="1"/>
</dbReference>
<dbReference type="Pfam" id="PF02518">
    <property type="entry name" value="HATPase_c"/>
    <property type="match status" value="1"/>
</dbReference>
<dbReference type="PRINTS" id="PR00344">
    <property type="entry name" value="BCTRLSENSOR"/>
</dbReference>
<dbReference type="PROSITE" id="PS50109">
    <property type="entry name" value="HIS_KIN"/>
    <property type="match status" value="1"/>
</dbReference>
<dbReference type="InterPro" id="IPR003594">
    <property type="entry name" value="HATPase_dom"/>
</dbReference>
<accession>A0A4V3WGC7</accession>
<evidence type="ECO:0000256" key="2">
    <source>
        <dbReference type="ARBA" id="ARBA00012438"/>
    </source>
</evidence>
<dbReference type="Proteomes" id="UP000310636">
    <property type="component" value="Unassembled WGS sequence"/>
</dbReference>
<keyword evidence="8" id="KW-0902">Two-component regulatory system</keyword>
<evidence type="ECO:0000256" key="4">
    <source>
        <dbReference type="ARBA" id="ARBA00022679"/>
    </source>
</evidence>
<feature type="transmembrane region" description="Helical" evidence="10">
    <location>
        <begin position="159"/>
        <end position="177"/>
    </location>
</feature>
<dbReference type="Pfam" id="PF00512">
    <property type="entry name" value="HisKA"/>
    <property type="match status" value="1"/>
</dbReference>
<evidence type="ECO:0000256" key="8">
    <source>
        <dbReference type="ARBA" id="ARBA00023012"/>
    </source>
</evidence>
<dbReference type="InterPro" id="IPR003661">
    <property type="entry name" value="HisK_dim/P_dom"/>
</dbReference>
<feature type="transmembrane region" description="Helical" evidence="10">
    <location>
        <begin position="240"/>
        <end position="259"/>
    </location>
</feature>
<dbReference type="SUPFAM" id="SSF55874">
    <property type="entry name" value="ATPase domain of HSP90 chaperone/DNA topoisomerase II/histidine kinase"/>
    <property type="match status" value="1"/>
</dbReference>
<keyword evidence="13" id="KW-1185">Reference proteome</keyword>
<gene>
    <name evidence="12" type="ORF">E6C55_05065</name>
</gene>
<dbReference type="OrthoDB" id="9810447at2"/>
<evidence type="ECO:0000256" key="1">
    <source>
        <dbReference type="ARBA" id="ARBA00000085"/>
    </source>
</evidence>
<dbReference type="GO" id="GO:0005524">
    <property type="term" value="F:ATP binding"/>
    <property type="evidence" value="ECO:0007669"/>
    <property type="project" value="UniProtKB-KW"/>
</dbReference>
<dbReference type="EC" id="2.7.13.3" evidence="2"/>
<keyword evidence="6" id="KW-0418">Kinase</keyword>
<evidence type="ECO:0000313" key="13">
    <source>
        <dbReference type="Proteomes" id="UP000310636"/>
    </source>
</evidence>
<dbReference type="InterPro" id="IPR005467">
    <property type="entry name" value="His_kinase_dom"/>
</dbReference>
<evidence type="ECO:0000256" key="6">
    <source>
        <dbReference type="ARBA" id="ARBA00022777"/>
    </source>
</evidence>
<dbReference type="InterPro" id="IPR050736">
    <property type="entry name" value="Sensor_HK_Regulatory"/>
</dbReference>
<reference evidence="12 13" key="1">
    <citation type="submission" date="2019-04" db="EMBL/GenBank/DDBJ databases">
        <title>Cohnella sp. nov. isolated from preserved vegetables.</title>
        <authorList>
            <person name="Lin S.-Y."/>
            <person name="Hung M.-H."/>
            <person name="Young C.-C."/>
        </authorList>
    </citation>
    <scope>NUCLEOTIDE SEQUENCE [LARGE SCALE GENOMIC DNA]</scope>
    <source>
        <strain evidence="12 13">CC-MHH1044</strain>
    </source>
</reference>
<dbReference type="SUPFAM" id="SSF47384">
    <property type="entry name" value="Homodimeric domain of signal transducing histidine kinase"/>
    <property type="match status" value="1"/>
</dbReference>
<dbReference type="AlphaFoldDB" id="A0A4V3WGC7"/>
<proteinExistence type="predicted"/>
<dbReference type="InterPro" id="IPR036890">
    <property type="entry name" value="HATPase_C_sf"/>
</dbReference>
<keyword evidence="10" id="KW-0472">Membrane</keyword>
<keyword evidence="10" id="KW-1133">Transmembrane helix</keyword>
<keyword evidence="9" id="KW-0175">Coiled coil</keyword>